<feature type="region of interest" description="Disordered" evidence="1">
    <location>
        <begin position="1"/>
        <end position="20"/>
    </location>
</feature>
<dbReference type="EMBL" id="CP031423">
    <property type="protein sequence ID" value="AZS36326.1"/>
    <property type="molecule type" value="Genomic_DNA"/>
</dbReference>
<evidence type="ECO:0000256" key="1">
    <source>
        <dbReference type="SAM" id="MobiDB-lite"/>
    </source>
</evidence>
<dbReference type="InterPro" id="IPR021373">
    <property type="entry name" value="DUF2993"/>
</dbReference>
<protein>
    <recommendedName>
        <fullName evidence="5">DUF2993 domain-containing protein</fullName>
    </recommendedName>
</protein>
<keyword evidence="2" id="KW-0812">Transmembrane</keyword>
<dbReference type="AlphaFoldDB" id="A0A3S9W8D2"/>
<evidence type="ECO:0000313" key="4">
    <source>
        <dbReference type="Proteomes" id="UP000276888"/>
    </source>
</evidence>
<evidence type="ECO:0000256" key="2">
    <source>
        <dbReference type="SAM" id="Phobius"/>
    </source>
</evidence>
<dbReference type="Pfam" id="PF11209">
    <property type="entry name" value="LmeA"/>
    <property type="match status" value="1"/>
</dbReference>
<accession>A0A3S9W8D2</accession>
<evidence type="ECO:0000313" key="3">
    <source>
        <dbReference type="EMBL" id="AZS36326.1"/>
    </source>
</evidence>
<keyword evidence="4" id="KW-1185">Reference proteome</keyword>
<keyword evidence="2" id="KW-0472">Membrane</keyword>
<dbReference type="Proteomes" id="UP000276888">
    <property type="component" value="Chromosome"/>
</dbReference>
<dbReference type="KEGG" id="mlv:CVS47_00927"/>
<name>A0A3S9W8D2_9MICO</name>
<organism evidence="3 4">
    <name type="scientific">Microbacterium lemovicicum</name>
    <dbReference type="NCBI Taxonomy" id="1072463"/>
    <lineage>
        <taxon>Bacteria</taxon>
        <taxon>Bacillati</taxon>
        <taxon>Actinomycetota</taxon>
        <taxon>Actinomycetes</taxon>
        <taxon>Micrococcales</taxon>
        <taxon>Microbacteriaceae</taxon>
        <taxon>Microbacterium</taxon>
    </lineage>
</organism>
<reference evidence="3 4" key="1">
    <citation type="submission" date="2018-08" db="EMBL/GenBank/DDBJ databases">
        <title>Microbacterium lemovicicum sp. nov., a bacterium isolated from a natural uranium-rich soil.</title>
        <authorList>
            <person name="ORTET P."/>
        </authorList>
    </citation>
    <scope>NUCLEOTIDE SEQUENCE [LARGE SCALE GENOMIC DNA]</scope>
    <source>
        <strain evidence="3 4">Viu22</strain>
    </source>
</reference>
<sequence length="281" mass="29490">MDRHHVSDAQQTQPLPDPRAQWVLSASDEPRPRRRAWPWLVGLLLVVALAVGAWFVGEWIARDIVTKTIRQGAITQLSLPADQQIDVDIEGAVLPQLIAGTLDDVTVASDDVTFGALSGDVVVRAQGVPVRGDAAARSAAATIQLDTPELQTLLEQIPDFPAATVGLVEPNVTASTELQLFGAGIPIGITLTPGVADGDITLSPVSLKLAGAELTASDLTERFGDLAGVVVRDYDVCIREYVPAGVTLTGIRVSGDRVIADLDIDGAIITDPALQANGTCA</sequence>
<proteinExistence type="predicted"/>
<gene>
    <name evidence="3" type="ORF">CVS47_00927</name>
</gene>
<feature type="transmembrane region" description="Helical" evidence="2">
    <location>
        <begin position="36"/>
        <end position="61"/>
    </location>
</feature>
<keyword evidence="2" id="KW-1133">Transmembrane helix</keyword>
<evidence type="ECO:0008006" key="5">
    <source>
        <dbReference type="Google" id="ProtNLM"/>
    </source>
</evidence>